<keyword evidence="4" id="KW-0645">Protease</keyword>
<dbReference type="Gene3D" id="1.10.390.10">
    <property type="entry name" value="Neutral Protease Domain 2"/>
    <property type="match status" value="1"/>
</dbReference>
<sequence>MDVIKGFLNDHYIPAMEYDSIFFNWPPSLNLKQLSRQYRLHYQTTIASKAATIIRTINQFMGYSNFRRGLNYFLAKYIYKSECSDRLIDTLDEVHKGAVKFIWNKNIYLPSSPFLSVNLKRCPNGCLMSFSQLPFQTPDHCYLSQYWCIPITVTSNDVHPNAKANIIFNGLDLNVFVPFIQDPSFVMLNTDCCSYFLLSYSPKIFERLINNINIFSSNEKISLLHDSYSGLKFKRQKIEIFILLLNLFVQEACPHIWREIARIIKDIIFFSKSEPILKYLKIYCNKLVTIAFVKTRDTYDTNLIETKLLFSIQSEILVNCGDSETINFLARMCIERIDHMTSLYPSLFYPAYAALLSNNDSKIFVKILNLYSQLDNYEEKMAILHSMDVISNPELLQQLFGLILNVIVFHLFN</sequence>
<keyword evidence="4" id="KW-0378">Hydrolase</keyword>
<dbReference type="InterPro" id="IPR024571">
    <property type="entry name" value="ERAP1-like_C_dom"/>
</dbReference>
<dbReference type="EMBL" id="GHBP01000180">
    <property type="protein sequence ID" value="NDJ92175.1"/>
    <property type="molecule type" value="Transcribed_RNA"/>
</dbReference>
<dbReference type="GO" id="GO:0043171">
    <property type="term" value="P:peptide catabolic process"/>
    <property type="evidence" value="ECO:0007669"/>
    <property type="project" value="TreeGrafter"/>
</dbReference>
<evidence type="ECO:0000256" key="1">
    <source>
        <dbReference type="ARBA" id="ARBA00010136"/>
    </source>
</evidence>
<dbReference type="AlphaFoldDB" id="A0A6G3MDP8"/>
<dbReference type="PANTHER" id="PTHR11533">
    <property type="entry name" value="PROTEASE M1 ZINC METALLOPROTEASE"/>
    <property type="match status" value="1"/>
</dbReference>
<dbReference type="Pfam" id="PF01433">
    <property type="entry name" value="Peptidase_M1"/>
    <property type="match status" value="1"/>
</dbReference>
<evidence type="ECO:0000259" key="3">
    <source>
        <dbReference type="Pfam" id="PF11838"/>
    </source>
</evidence>
<dbReference type="InterPro" id="IPR014782">
    <property type="entry name" value="Peptidase_M1_dom"/>
</dbReference>
<feature type="domain" description="ERAP1-like C-terminal" evidence="3">
    <location>
        <begin position="185"/>
        <end position="404"/>
    </location>
</feature>
<dbReference type="InterPro" id="IPR050344">
    <property type="entry name" value="Peptidase_M1_aminopeptidases"/>
</dbReference>
<feature type="domain" description="Peptidase M1 membrane alanine aminopeptidase" evidence="2">
    <location>
        <begin position="7"/>
        <end position="104"/>
    </location>
</feature>
<dbReference type="GO" id="GO:0008270">
    <property type="term" value="F:zinc ion binding"/>
    <property type="evidence" value="ECO:0007669"/>
    <property type="project" value="InterPro"/>
</dbReference>
<dbReference type="Pfam" id="PF11838">
    <property type="entry name" value="ERAP1_C"/>
    <property type="match status" value="1"/>
</dbReference>
<organism evidence="4">
    <name type="scientific">Henneguya salminicola</name>
    <name type="common">Myxosporean</name>
    <dbReference type="NCBI Taxonomy" id="69463"/>
    <lineage>
        <taxon>Eukaryota</taxon>
        <taxon>Metazoa</taxon>
        <taxon>Cnidaria</taxon>
        <taxon>Myxozoa</taxon>
        <taxon>Myxosporea</taxon>
        <taxon>Bivalvulida</taxon>
        <taxon>Platysporina</taxon>
        <taxon>Myxobolidae</taxon>
        <taxon>Henneguya</taxon>
    </lineage>
</organism>
<evidence type="ECO:0000313" key="4">
    <source>
        <dbReference type="EMBL" id="NDJ92175.1"/>
    </source>
</evidence>
<dbReference type="InterPro" id="IPR027268">
    <property type="entry name" value="Peptidase_M4/M1_CTD_sf"/>
</dbReference>
<keyword evidence="4" id="KW-0031">Aminopeptidase</keyword>
<dbReference type="GO" id="GO:0016020">
    <property type="term" value="C:membrane"/>
    <property type="evidence" value="ECO:0007669"/>
    <property type="project" value="TreeGrafter"/>
</dbReference>
<evidence type="ECO:0000259" key="2">
    <source>
        <dbReference type="Pfam" id="PF01433"/>
    </source>
</evidence>
<reference evidence="4" key="1">
    <citation type="submission" date="2018-11" db="EMBL/GenBank/DDBJ databases">
        <title>Henneguya salminicola genome and transcriptome.</title>
        <authorList>
            <person name="Yahalomi D."/>
            <person name="Atkinson S.D."/>
            <person name="Neuhof M."/>
            <person name="Chang E.S."/>
            <person name="Philippe H."/>
            <person name="Cartwright P."/>
            <person name="Bartholomew J.L."/>
            <person name="Huchon D."/>
        </authorList>
    </citation>
    <scope>NUCLEOTIDE SEQUENCE</scope>
    <source>
        <strain evidence="4">Hz1</strain>
        <tissue evidence="4">Whole</tissue>
    </source>
</reference>
<dbReference type="GO" id="GO:0070006">
    <property type="term" value="F:metalloaminopeptidase activity"/>
    <property type="evidence" value="ECO:0007669"/>
    <property type="project" value="TreeGrafter"/>
</dbReference>
<accession>A0A6G3MDP8</accession>
<proteinExistence type="inferred from homology"/>
<dbReference type="PANTHER" id="PTHR11533:SF174">
    <property type="entry name" value="PUROMYCIN-SENSITIVE AMINOPEPTIDASE-RELATED"/>
    <property type="match status" value="1"/>
</dbReference>
<protein>
    <submittedName>
        <fullName evidence="4">Puromycin-sensitive aminopeptidase (Trinotate prediction)</fullName>
    </submittedName>
</protein>
<dbReference type="GO" id="GO:0005737">
    <property type="term" value="C:cytoplasm"/>
    <property type="evidence" value="ECO:0007669"/>
    <property type="project" value="TreeGrafter"/>
</dbReference>
<name>A0A6G3MDP8_HENSL</name>
<dbReference type="SUPFAM" id="SSF55486">
    <property type="entry name" value="Metalloproteases ('zincins'), catalytic domain"/>
    <property type="match status" value="1"/>
</dbReference>
<comment type="similarity">
    <text evidence="1">Belongs to the peptidase M1 family.</text>
</comment>
<dbReference type="GO" id="GO:0005615">
    <property type="term" value="C:extracellular space"/>
    <property type="evidence" value="ECO:0007669"/>
    <property type="project" value="TreeGrafter"/>
</dbReference>
<dbReference type="Gene3D" id="1.25.50.20">
    <property type="match status" value="1"/>
</dbReference>
<dbReference type="GO" id="GO:0042277">
    <property type="term" value="F:peptide binding"/>
    <property type="evidence" value="ECO:0007669"/>
    <property type="project" value="TreeGrafter"/>
</dbReference>